<protein>
    <recommendedName>
        <fullName evidence="2">Myb/SANT-like DNA-binding domain-containing protein</fullName>
    </recommendedName>
</protein>
<sequence length="397" mass="44453">MAEPEPTSNLNLGKPVVIRVRPIAPKPSQLVLHQAQLSLIHQRNRQQTTQQFVVRQVPQAVMRHTQQPQAVIRQQPQAVIRQQPQAVIRQQPQAVIRQQPQAVIIQQPQAVIRQQPQAVIQKQTKRAAEECLAQLDTLDETDADAPDLPNNSAPDPPNKPAPVTPAVKTRKYWSSAVDPDIYPDVTDVGDLFLDILAKPEFWNLLNDTATRKETVWRKIAEELERLGYKADDNLSVAARICEVKFNNMKGKYKTFKDNGGPGSTGNAGKKVPSYYDKIDALLGGNDDITPQSVIDSLDDVVESTSSESGEKSTDNIIRHVNKSCKPGTPKKQKLDKIMLEEMKLTREQIAQNHSEFMDYMKTDKEKTRQIQERNASAFESLVAHITGKPRASNSDSN</sequence>
<evidence type="ECO:0000313" key="4">
    <source>
        <dbReference type="Proteomes" id="UP001152759"/>
    </source>
</evidence>
<feature type="region of interest" description="Disordered" evidence="1">
    <location>
        <begin position="141"/>
        <end position="166"/>
    </location>
</feature>
<evidence type="ECO:0000256" key="1">
    <source>
        <dbReference type="SAM" id="MobiDB-lite"/>
    </source>
</evidence>
<dbReference type="Gene3D" id="1.10.10.60">
    <property type="entry name" value="Homeodomain-like"/>
    <property type="match status" value="1"/>
</dbReference>
<dbReference type="Proteomes" id="UP001152759">
    <property type="component" value="Chromosome 6"/>
</dbReference>
<dbReference type="Pfam" id="PF13837">
    <property type="entry name" value="Myb_DNA-bind_4"/>
    <property type="match status" value="1"/>
</dbReference>
<proteinExistence type="predicted"/>
<evidence type="ECO:0000259" key="2">
    <source>
        <dbReference type="Pfam" id="PF13837"/>
    </source>
</evidence>
<dbReference type="EMBL" id="OU963867">
    <property type="protein sequence ID" value="CAH0391256.1"/>
    <property type="molecule type" value="Genomic_DNA"/>
</dbReference>
<name>A0A9P0AEV5_BEMTA</name>
<feature type="compositionally biased region" description="Pro residues" evidence="1">
    <location>
        <begin position="154"/>
        <end position="163"/>
    </location>
</feature>
<keyword evidence="4" id="KW-1185">Reference proteome</keyword>
<gene>
    <name evidence="3" type="ORF">BEMITA_LOCUS9894</name>
</gene>
<dbReference type="AlphaFoldDB" id="A0A9P0AEV5"/>
<evidence type="ECO:0000313" key="3">
    <source>
        <dbReference type="EMBL" id="CAH0391256.1"/>
    </source>
</evidence>
<organism evidence="3 4">
    <name type="scientific">Bemisia tabaci</name>
    <name type="common">Sweetpotato whitefly</name>
    <name type="synonym">Aleurodes tabaci</name>
    <dbReference type="NCBI Taxonomy" id="7038"/>
    <lineage>
        <taxon>Eukaryota</taxon>
        <taxon>Metazoa</taxon>
        <taxon>Ecdysozoa</taxon>
        <taxon>Arthropoda</taxon>
        <taxon>Hexapoda</taxon>
        <taxon>Insecta</taxon>
        <taxon>Pterygota</taxon>
        <taxon>Neoptera</taxon>
        <taxon>Paraneoptera</taxon>
        <taxon>Hemiptera</taxon>
        <taxon>Sternorrhyncha</taxon>
        <taxon>Aleyrodoidea</taxon>
        <taxon>Aleyrodidae</taxon>
        <taxon>Aleyrodinae</taxon>
        <taxon>Bemisia</taxon>
    </lineage>
</organism>
<feature type="domain" description="Myb/SANT-like DNA-binding" evidence="2">
    <location>
        <begin position="191"/>
        <end position="281"/>
    </location>
</feature>
<reference evidence="3" key="1">
    <citation type="submission" date="2021-12" db="EMBL/GenBank/DDBJ databases">
        <authorList>
            <person name="King R."/>
        </authorList>
    </citation>
    <scope>NUCLEOTIDE SEQUENCE</scope>
</reference>
<dbReference type="InterPro" id="IPR044822">
    <property type="entry name" value="Myb_DNA-bind_4"/>
</dbReference>
<accession>A0A9P0AEV5</accession>